<feature type="non-terminal residue" evidence="2">
    <location>
        <position position="44"/>
    </location>
</feature>
<name>A0A392VP96_9FABA</name>
<dbReference type="EMBL" id="LXQA011237132">
    <property type="protein sequence ID" value="MCI90176.1"/>
    <property type="molecule type" value="Genomic_DNA"/>
</dbReference>
<organism evidence="2 3">
    <name type="scientific">Trifolium medium</name>
    <dbReference type="NCBI Taxonomy" id="97028"/>
    <lineage>
        <taxon>Eukaryota</taxon>
        <taxon>Viridiplantae</taxon>
        <taxon>Streptophyta</taxon>
        <taxon>Embryophyta</taxon>
        <taxon>Tracheophyta</taxon>
        <taxon>Spermatophyta</taxon>
        <taxon>Magnoliopsida</taxon>
        <taxon>eudicotyledons</taxon>
        <taxon>Gunneridae</taxon>
        <taxon>Pentapetalae</taxon>
        <taxon>rosids</taxon>
        <taxon>fabids</taxon>
        <taxon>Fabales</taxon>
        <taxon>Fabaceae</taxon>
        <taxon>Papilionoideae</taxon>
        <taxon>50 kb inversion clade</taxon>
        <taxon>NPAAA clade</taxon>
        <taxon>Hologalegina</taxon>
        <taxon>IRL clade</taxon>
        <taxon>Trifolieae</taxon>
        <taxon>Trifolium</taxon>
    </lineage>
</organism>
<keyword evidence="3" id="KW-1185">Reference proteome</keyword>
<accession>A0A392VP96</accession>
<proteinExistence type="predicted"/>
<feature type="non-terminal residue" evidence="2">
    <location>
        <position position="1"/>
    </location>
</feature>
<reference evidence="2 3" key="1">
    <citation type="journal article" date="2018" name="Front. Plant Sci.">
        <title>Red Clover (Trifolium pratense) and Zigzag Clover (T. medium) - A Picture of Genomic Similarities and Differences.</title>
        <authorList>
            <person name="Dluhosova J."/>
            <person name="Istvanek J."/>
            <person name="Nedelnik J."/>
            <person name="Repkova J."/>
        </authorList>
    </citation>
    <scope>NUCLEOTIDE SEQUENCE [LARGE SCALE GENOMIC DNA]</scope>
    <source>
        <strain evidence="3">cv. 10/8</strain>
        <tissue evidence="2">Leaf</tissue>
    </source>
</reference>
<dbReference type="Proteomes" id="UP000265520">
    <property type="component" value="Unassembled WGS sequence"/>
</dbReference>
<evidence type="ECO:0000313" key="3">
    <source>
        <dbReference type="Proteomes" id="UP000265520"/>
    </source>
</evidence>
<comment type="caution">
    <text evidence="2">The sequence shown here is derived from an EMBL/GenBank/DDBJ whole genome shotgun (WGS) entry which is preliminary data.</text>
</comment>
<protein>
    <submittedName>
        <fullName evidence="2">Uncharacterized protein</fullName>
    </submittedName>
</protein>
<sequence length="44" mass="4519">ALPLAPPSSGKRKSIATASNPVTTPDDVVAKRTQRSSRGSTKPS</sequence>
<evidence type="ECO:0000313" key="2">
    <source>
        <dbReference type="EMBL" id="MCI90176.1"/>
    </source>
</evidence>
<feature type="region of interest" description="Disordered" evidence="1">
    <location>
        <begin position="1"/>
        <end position="44"/>
    </location>
</feature>
<evidence type="ECO:0000256" key="1">
    <source>
        <dbReference type="SAM" id="MobiDB-lite"/>
    </source>
</evidence>
<dbReference type="AlphaFoldDB" id="A0A392VP96"/>